<sequence length="262" mass="29867">MTISAIVPCFNEEKSVKNVIDTLLASPEIKEVIAINDGSIDHSLAILHSFGQKIKLINFKKNHGKSTAVVAGIKKAKGTLVLLMDADLAGLKPAHITKMVELLKKKNTRVVLGNLDAHGNVYRLFDKITRKLIKYDFLTGERIYFRDDLLPLLPKMKNLGYGLEVFLNHEFKDKKTVIAKLSGAFQPPKEKKTGLSYQTFRLYFKEALEISKELARQEGIKGKEALAFRNRFIREFLGKYARYGKKWQKILKKYLDEVLKVN</sequence>
<evidence type="ECO:0000313" key="2">
    <source>
        <dbReference type="EMBL" id="PIS14087.1"/>
    </source>
</evidence>
<protein>
    <recommendedName>
        <fullName evidence="1">Glycosyltransferase 2-like domain-containing protein</fullName>
    </recommendedName>
</protein>
<dbReference type="InterPro" id="IPR001173">
    <property type="entry name" value="Glyco_trans_2-like"/>
</dbReference>
<dbReference type="Proteomes" id="UP000230033">
    <property type="component" value="Unassembled WGS sequence"/>
</dbReference>
<dbReference type="InterPro" id="IPR050256">
    <property type="entry name" value="Glycosyltransferase_2"/>
</dbReference>
<evidence type="ECO:0000313" key="3">
    <source>
        <dbReference type="Proteomes" id="UP000230033"/>
    </source>
</evidence>
<dbReference type="InterPro" id="IPR029044">
    <property type="entry name" value="Nucleotide-diphossugar_trans"/>
</dbReference>
<name>A0A2H0WN85_9BACT</name>
<reference evidence="3" key="1">
    <citation type="submission" date="2017-09" db="EMBL/GenBank/DDBJ databases">
        <title>Depth-based differentiation of microbial function through sediment-hosted aquifers and enrichment of novel symbionts in the deep terrestrial subsurface.</title>
        <authorList>
            <person name="Probst A.J."/>
            <person name="Ladd B."/>
            <person name="Jarett J.K."/>
            <person name="Geller-Mcgrath D.E."/>
            <person name="Sieber C.M.K."/>
            <person name="Emerson J.B."/>
            <person name="Anantharaman K."/>
            <person name="Thomas B.C."/>
            <person name="Malmstrom R."/>
            <person name="Stieglmeier M."/>
            <person name="Klingl A."/>
            <person name="Woyke T."/>
            <person name="Ryan C.M."/>
            <person name="Banfield J.F."/>
        </authorList>
    </citation>
    <scope>NUCLEOTIDE SEQUENCE [LARGE SCALE GENOMIC DNA]</scope>
</reference>
<dbReference type="EMBL" id="PEZJ01000009">
    <property type="protein sequence ID" value="PIS14087.1"/>
    <property type="molecule type" value="Genomic_DNA"/>
</dbReference>
<evidence type="ECO:0000259" key="1">
    <source>
        <dbReference type="Pfam" id="PF00535"/>
    </source>
</evidence>
<dbReference type="SUPFAM" id="SSF53448">
    <property type="entry name" value="Nucleotide-diphospho-sugar transferases"/>
    <property type="match status" value="1"/>
</dbReference>
<comment type="caution">
    <text evidence="2">The sequence shown here is derived from an EMBL/GenBank/DDBJ whole genome shotgun (WGS) entry which is preliminary data.</text>
</comment>
<dbReference type="Pfam" id="PF00535">
    <property type="entry name" value="Glycos_transf_2"/>
    <property type="match status" value="1"/>
</dbReference>
<organism evidence="2 3">
    <name type="scientific">Candidatus Shapirobacteria bacterium CG09_land_8_20_14_0_10_47_13</name>
    <dbReference type="NCBI Taxonomy" id="1974481"/>
    <lineage>
        <taxon>Bacteria</taxon>
        <taxon>Candidatus Shapironibacteriota</taxon>
    </lineage>
</organism>
<dbReference type="AlphaFoldDB" id="A0A2H0WN85"/>
<feature type="domain" description="Glycosyltransferase 2-like" evidence="1">
    <location>
        <begin position="4"/>
        <end position="130"/>
    </location>
</feature>
<proteinExistence type="predicted"/>
<dbReference type="PANTHER" id="PTHR48090">
    <property type="entry name" value="UNDECAPRENYL-PHOSPHATE 4-DEOXY-4-FORMAMIDO-L-ARABINOSE TRANSFERASE-RELATED"/>
    <property type="match status" value="1"/>
</dbReference>
<dbReference type="CDD" id="cd04179">
    <property type="entry name" value="DPM_DPG-synthase_like"/>
    <property type="match status" value="1"/>
</dbReference>
<dbReference type="Gene3D" id="3.90.550.10">
    <property type="entry name" value="Spore Coat Polysaccharide Biosynthesis Protein SpsA, Chain A"/>
    <property type="match status" value="1"/>
</dbReference>
<accession>A0A2H0WN85</accession>
<gene>
    <name evidence="2" type="ORF">COT65_00745</name>
</gene>